<dbReference type="AlphaFoldDB" id="A0A1W6NWK6"/>
<sequence length="134" mass="13802">MRRTPLHYLRLIALWAMLLPFAAVSLVASGVMPARAANGAIILVICTGGGGMVEMAFDPVTMQPIDDSADDGTSSDQAHCYWAAAQAPFDAPETVQISLPRKPAPTQAHFIASTTLSAAASTGLPPSTGPPATA</sequence>
<dbReference type="OrthoDB" id="7871235at2"/>
<proteinExistence type="predicted"/>
<keyword evidence="2" id="KW-1185">Reference proteome</keyword>
<evidence type="ECO:0000313" key="2">
    <source>
        <dbReference type="Proteomes" id="UP000242447"/>
    </source>
</evidence>
<reference evidence="1 2" key="1">
    <citation type="submission" date="2017-02" db="EMBL/GenBank/DDBJ databases">
        <title>Ketogulonicigenium robustum SPU B003 Genome sequencing and assembly.</title>
        <authorList>
            <person name="Li Y."/>
            <person name="Liu L."/>
            <person name="Wang C."/>
            <person name="Zhang M."/>
            <person name="Zhang T."/>
            <person name="Zhang Y."/>
        </authorList>
    </citation>
    <scope>NUCLEOTIDE SEQUENCE [LARGE SCALE GENOMIC DNA]</scope>
    <source>
        <strain evidence="1 2">SPU_B003</strain>
    </source>
</reference>
<dbReference type="KEGG" id="kro:BVG79_00163"/>
<organism evidence="1 2">
    <name type="scientific">Ketogulonicigenium robustum</name>
    <dbReference type="NCBI Taxonomy" id="92947"/>
    <lineage>
        <taxon>Bacteria</taxon>
        <taxon>Pseudomonadati</taxon>
        <taxon>Pseudomonadota</taxon>
        <taxon>Alphaproteobacteria</taxon>
        <taxon>Rhodobacterales</taxon>
        <taxon>Roseobacteraceae</taxon>
        <taxon>Ketogulonicigenium</taxon>
    </lineage>
</organism>
<evidence type="ECO:0000313" key="1">
    <source>
        <dbReference type="EMBL" id="ARO13523.1"/>
    </source>
</evidence>
<dbReference type="Proteomes" id="UP000242447">
    <property type="component" value="Chromosome"/>
</dbReference>
<dbReference type="RefSeq" id="WP_085785232.1">
    <property type="nucleotide sequence ID" value="NZ_CP019937.1"/>
</dbReference>
<accession>A0A1W6NWK6</accession>
<name>A0A1W6NWK6_9RHOB</name>
<dbReference type="EMBL" id="CP019937">
    <property type="protein sequence ID" value="ARO13523.1"/>
    <property type="molecule type" value="Genomic_DNA"/>
</dbReference>
<protein>
    <submittedName>
        <fullName evidence="1">Uncharacterized protein</fullName>
    </submittedName>
</protein>
<gene>
    <name evidence="1" type="ORF">BVG79_00163</name>
</gene>